<dbReference type="InterPro" id="IPR055371">
    <property type="entry name" value="SpaA_PFL_dom_4"/>
</dbReference>
<feature type="transmembrane region" description="Helical" evidence="4">
    <location>
        <begin position="21"/>
        <end position="39"/>
    </location>
</feature>
<dbReference type="Pfam" id="PF17210">
    <property type="entry name" value="SdrD_B"/>
    <property type="match status" value="1"/>
</dbReference>
<evidence type="ECO:0000259" key="7">
    <source>
        <dbReference type="Pfam" id="PF24514"/>
    </source>
</evidence>
<proteinExistence type="predicted"/>
<dbReference type="EMBL" id="AYER01000010">
    <property type="protein sequence ID" value="ESK37319.1"/>
    <property type="molecule type" value="Genomic_DNA"/>
</dbReference>
<evidence type="ECO:0000259" key="5">
    <source>
        <dbReference type="Pfam" id="PF01345"/>
    </source>
</evidence>
<dbReference type="Gene3D" id="2.60.40.1170">
    <property type="entry name" value="Mu homology domain, subdomain B"/>
    <property type="match status" value="1"/>
</dbReference>
<reference evidence="8 9" key="1">
    <citation type="submission" date="2013-10" db="EMBL/GenBank/DDBJ databases">
        <title>The Genome Sequence of Acinetobacter nectaris CIP 110549.</title>
        <authorList>
            <consortium name="The Broad Institute Genomics Platform"/>
            <consortium name="The Broad Institute Genome Sequencing Center for Infectious Disease"/>
            <person name="Cerqueira G."/>
            <person name="Feldgarden M."/>
            <person name="Courvalin P."/>
            <person name="Grillot-Courvalin C."/>
            <person name="Clermont D."/>
            <person name="Rocha E."/>
            <person name="Yoon E.-J."/>
            <person name="Nemec A."/>
            <person name="Young S.K."/>
            <person name="Zeng Q."/>
            <person name="Gargeya S."/>
            <person name="Fitzgerald M."/>
            <person name="Abouelleil A."/>
            <person name="Alvarado L."/>
            <person name="Berlin A.M."/>
            <person name="Chapman S.B."/>
            <person name="Gainer-Dewar J."/>
            <person name="Goldberg J."/>
            <person name="Gnerre S."/>
            <person name="Griggs A."/>
            <person name="Gujja S."/>
            <person name="Hansen M."/>
            <person name="Howarth C."/>
            <person name="Imamovic A."/>
            <person name="Ireland A."/>
            <person name="Larimer J."/>
            <person name="McCowan C."/>
            <person name="Murphy C."/>
            <person name="Pearson M."/>
            <person name="Poon T.W."/>
            <person name="Priest M."/>
            <person name="Roberts A."/>
            <person name="Saif S."/>
            <person name="Shea T."/>
            <person name="Sykes S."/>
            <person name="Wortman J."/>
            <person name="Nusbaum C."/>
            <person name="Birren B."/>
        </authorList>
    </citation>
    <scope>NUCLEOTIDE SEQUENCE [LARGE SCALE GENOMIC DNA]</scope>
    <source>
        <strain evidence="8 9">CIP 110549</strain>
    </source>
</reference>
<dbReference type="GO" id="GO:0005576">
    <property type="term" value="C:extracellular region"/>
    <property type="evidence" value="ECO:0007669"/>
    <property type="project" value="UniProtKB-SubCell"/>
</dbReference>
<dbReference type="STRING" id="1392540.P256_02374"/>
<dbReference type="PATRIC" id="fig|1392540.3.peg.2293"/>
<dbReference type="Pfam" id="PF24514">
    <property type="entry name" value="SpaA_4"/>
    <property type="match status" value="1"/>
</dbReference>
<keyword evidence="4" id="KW-0812">Transmembrane</keyword>
<evidence type="ECO:0000256" key="4">
    <source>
        <dbReference type="SAM" id="Phobius"/>
    </source>
</evidence>
<dbReference type="InterPro" id="IPR001434">
    <property type="entry name" value="OmcB-like_DUF11"/>
</dbReference>
<evidence type="ECO:0000313" key="9">
    <source>
        <dbReference type="Proteomes" id="UP000023785"/>
    </source>
</evidence>
<dbReference type="RefSeq" id="WP_023273984.1">
    <property type="nucleotide sequence ID" value="NZ_KI530736.1"/>
</dbReference>
<feature type="domain" description="SpaA-like prealbumin fold" evidence="7">
    <location>
        <begin position="834"/>
        <end position="951"/>
    </location>
</feature>
<dbReference type="OrthoDB" id="6662013at2"/>
<keyword evidence="2" id="KW-0964">Secreted</keyword>
<keyword evidence="4" id="KW-1133">Transmembrane helix</keyword>
<feature type="domain" description="SD-repeat containing protein B" evidence="6">
    <location>
        <begin position="976"/>
        <end position="1062"/>
    </location>
</feature>
<evidence type="ECO:0000259" key="6">
    <source>
        <dbReference type="Pfam" id="PF17210"/>
    </source>
</evidence>
<evidence type="ECO:0000256" key="3">
    <source>
        <dbReference type="ARBA" id="ARBA00022729"/>
    </source>
</evidence>
<dbReference type="Gene3D" id="2.60.40.10">
    <property type="entry name" value="Immunoglobulins"/>
    <property type="match status" value="1"/>
</dbReference>
<keyword evidence="9" id="KW-1185">Reference proteome</keyword>
<comment type="caution">
    <text evidence="8">The sequence shown here is derived from an EMBL/GenBank/DDBJ whole genome shotgun (WGS) entry which is preliminary data.</text>
</comment>
<protein>
    <recommendedName>
        <fullName evidence="10">DUF11 domain-containing protein</fullName>
    </recommendedName>
</protein>
<feature type="domain" description="DUF11" evidence="5">
    <location>
        <begin position="350"/>
        <end position="464"/>
    </location>
</feature>
<comment type="subcellular location">
    <subcellularLocation>
        <location evidence="1">Secreted</location>
    </subcellularLocation>
</comment>
<dbReference type="eggNOG" id="COG4719">
    <property type="taxonomic scope" value="Bacteria"/>
</dbReference>
<keyword evidence="4" id="KW-0472">Membrane</keyword>
<evidence type="ECO:0000313" key="8">
    <source>
        <dbReference type="EMBL" id="ESK37319.1"/>
    </source>
</evidence>
<evidence type="ECO:0008006" key="10">
    <source>
        <dbReference type="Google" id="ProtNLM"/>
    </source>
</evidence>
<dbReference type="Pfam" id="PF01345">
    <property type="entry name" value="DUF11"/>
    <property type="match status" value="1"/>
</dbReference>
<dbReference type="SUPFAM" id="SSF117074">
    <property type="entry name" value="Hypothetical protein PA1324"/>
    <property type="match status" value="1"/>
</dbReference>
<name>V2UPQ9_9GAMM</name>
<sequence>MLDNKVATQQKVTQTSFSIGMMKSFFSWVFLLFIILIFTENAFSEPPTLEIYAGSGSGQGPTANSGTHTFLLNKNNPSDNIAEPYTPNTTVSYQITNSVYNTAVYADKGSNQPELMFGGTTRNSTVVSTDILQALNLIGSAQSNMFAASLQNAPAGCNNNGGSCLTTNGGIDAGTNQGVSFLAMAKSLRNVNGANRSRVKIGTVEITFNRPITNPILQVSGLGGTTGYGLGFSAEFTLTNSNTAVTLRRIAGNSNFAVDGNNIINTSTTINSLSTSGNGGASGSVYLKGKGIRSLTFDVYMHGDAGGDYTAGSGDAFFFGISSMDADSDLSILKSQRLGTSGNFAQNQLSVPLNSTIQYQLLISNNKPQNATVGGSVYLAPFTDTMPSNLKDVKIVDTKNDTGAACSPTLSGNTLNGTFSGSIGTTCTIILQATAAVEGNITNTATIAATSTDQNTANDSSSVNTIITYPEVTADPEILEARFSINPNIPIIERGRIGTQLIDIKNEGPNSATNAVAIYTASPQKGITVMGMSVVDGAVCTANGNNWSCPLGGISNGAIKQLSVRYSTTAESTLGVAQQASIKVSSDEFNPGSGVGETLYKVWGTNEQNEIRKNGAFWVGYEGTGGTEKVGDYSDEKTSIQAAWPINQISPIGGYLVNSGNSVRDSVYAASSKNAQPMTQRIINNITADPNSSVNLPYIGPKSNGDVIGDNRRAWEFTTGIYIPNKQSVTVCIGNNNLGIDDSGYIMVDGVVVSSIDGYISNGILAKSAILASGYHRITYRIANRNNYSSNERSAGGYGAIGLSLTGDCSTASYDNATNLGIPVNIQITDGAKIKIAKNSINGVDIFNFSNLTNLMNKDSTVTTDSVTTVTAGTAVSSTQQLWAKLLGDDVSLTENNADGYVLSSVSCIDENSANTGNTGVFWRLSNNTATIPAERIKEGANITCTFTNTKQVFVSITGRVFTDNSGTTLDVSKAYNGIQDAGETGIANTMIKLSNCSTTQLASAVTNANGDYSFSIDQNVLPSSFCIAEQNLAEYISVSGTKGYNRSTDTITLNKTDATSYTENNFGDVIQRVILHEDGQHTVVAGDVTDYPHRLTAQTPVQLTQLLQVQTQQPSSSIDQPWQALVYLDSNCNGQVDLGERVFSPAQSNTILLQPNTEICLVQRVHVPNNVVAGAQHIGELQANYQINLANPVELISAQTMKRKDVTLIGSAGLNLTKKVRAVSACPSTASDTNVFMTKNDVAQKDYLEYEITYKNSSTKRLQNVKVKDSLPMRTKFGSMKCDVTPSSTTCNTSHANSDLEWNLTGLLNPQDSGTLRFCVAQSN</sequence>
<keyword evidence="3" id="KW-0732">Signal</keyword>
<evidence type="ECO:0000256" key="2">
    <source>
        <dbReference type="ARBA" id="ARBA00022525"/>
    </source>
</evidence>
<dbReference type="Proteomes" id="UP000023785">
    <property type="component" value="Unassembled WGS sequence"/>
</dbReference>
<organism evidence="8 9">
    <name type="scientific">Acinetobacter nectaris CIP 110549</name>
    <dbReference type="NCBI Taxonomy" id="1392540"/>
    <lineage>
        <taxon>Bacteria</taxon>
        <taxon>Pseudomonadati</taxon>
        <taxon>Pseudomonadota</taxon>
        <taxon>Gammaproteobacteria</taxon>
        <taxon>Moraxellales</taxon>
        <taxon>Moraxellaceae</taxon>
        <taxon>Acinetobacter</taxon>
    </lineage>
</organism>
<dbReference type="HOGENOM" id="CLU_256260_0_0_6"/>
<evidence type="ECO:0000256" key="1">
    <source>
        <dbReference type="ARBA" id="ARBA00004613"/>
    </source>
</evidence>
<dbReference type="InterPro" id="IPR013783">
    <property type="entry name" value="Ig-like_fold"/>
</dbReference>
<dbReference type="InterPro" id="IPR033764">
    <property type="entry name" value="Sdr_B"/>
</dbReference>
<gene>
    <name evidence="8" type="ORF">P256_02374</name>
</gene>
<accession>V2UPQ9</accession>